<sequence>MVLRGRINNPVLFVCDLQEKFRTAIYGFDRCVLTAQKLLKASQILQIPTYATTQNSSKLGPLVPELHPLLTKTKILDKSLFSMMTPELRARLDEDIGDGGSKRSVALIGIESHICVLQTCLDLLAAGHGVYVIADGVSSCNRQEVPIALERMRREGAVVTTSESWMYEVMGDAKISEFREMAGLVKESKESTTWALQSLL</sequence>
<keyword evidence="4" id="KW-1185">Reference proteome</keyword>
<evidence type="ECO:0000259" key="2">
    <source>
        <dbReference type="Pfam" id="PF00857"/>
    </source>
</evidence>
<evidence type="ECO:0000313" key="3">
    <source>
        <dbReference type="EMBL" id="PUU72650.1"/>
    </source>
</evidence>
<dbReference type="PANTHER" id="PTHR14119:SF3">
    <property type="entry name" value="ISOCHORISMATASE DOMAIN-CONTAINING PROTEIN 2"/>
    <property type="match status" value="1"/>
</dbReference>
<dbReference type="InterPro" id="IPR036380">
    <property type="entry name" value="Isochorismatase-like_sf"/>
</dbReference>
<dbReference type="EMBL" id="NESQ01000491">
    <property type="protein sequence ID" value="PUU72650.1"/>
    <property type="molecule type" value="Genomic_DNA"/>
</dbReference>
<feature type="domain" description="Isochorismatase-like" evidence="2">
    <location>
        <begin position="11"/>
        <end position="163"/>
    </location>
</feature>
<protein>
    <submittedName>
        <fullName evidence="3">Isochorismatase-like protein</fullName>
    </submittedName>
</protein>
<reference evidence="3 4" key="1">
    <citation type="submission" date="2017-04" db="EMBL/GenBank/DDBJ databases">
        <title>Draft genome sequence of Tuber borchii Vittad., a whitish edible truffle.</title>
        <authorList>
            <consortium name="DOE Joint Genome Institute"/>
            <person name="Murat C."/>
            <person name="Kuo A."/>
            <person name="Barry K.W."/>
            <person name="Clum A."/>
            <person name="Dockter R.B."/>
            <person name="Fauchery L."/>
            <person name="Iotti M."/>
            <person name="Kohler A."/>
            <person name="Labutti K."/>
            <person name="Lindquist E.A."/>
            <person name="Lipzen A."/>
            <person name="Ohm R.A."/>
            <person name="Wang M."/>
            <person name="Grigoriev I.V."/>
            <person name="Zambonelli A."/>
            <person name="Martin F.M."/>
        </authorList>
    </citation>
    <scope>NUCLEOTIDE SEQUENCE [LARGE SCALE GENOMIC DNA]</scope>
    <source>
        <strain evidence="3 4">Tbo3840</strain>
    </source>
</reference>
<dbReference type="AlphaFoldDB" id="A0A2T6ZAX3"/>
<dbReference type="SUPFAM" id="SSF52499">
    <property type="entry name" value="Isochorismatase-like hydrolases"/>
    <property type="match status" value="1"/>
</dbReference>
<proteinExistence type="inferred from homology"/>
<dbReference type="STRING" id="42251.A0A2T6ZAX3"/>
<evidence type="ECO:0000256" key="1">
    <source>
        <dbReference type="ARBA" id="ARBA00006336"/>
    </source>
</evidence>
<evidence type="ECO:0000313" key="4">
    <source>
        <dbReference type="Proteomes" id="UP000244722"/>
    </source>
</evidence>
<organism evidence="3 4">
    <name type="scientific">Tuber borchii</name>
    <name type="common">White truffle</name>
    <dbReference type="NCBI Taxonomy" id="42251"/>
    <lineage>
        <taxon>Eukaryota</taxon>
        <taxon>Fungi</taxon>
        <taxon>Dikarya</taxon>
        <taxon>Ascomycota</taxon>
        <taxon>Pezizomycotina</taxon>
        <taxon>Pezizomycetes</taxon>
        <taxon>Pezizales</taxon>
        <taxon>Tuberaceae</taxon>
        <taxon>Tuber</taxon>
    </lineage>
</organism>
<accession>A0A2T6ZAX3</accession>
<dbReference type="Pfam" id="PF00857">
    <property type="entry name" value="Isochorismatase"/>
    <property type="match status" value="1"/>
</dbReference>
<dbReference type="Proteomes" id="UP000244722">
    <property type="component" value="Unassembled WGS sequence"/>
</dbReference>
<dbReference type="InterPro" id="IPR050993">
    <property type="entry name" value="Isochorismatase_domain"/>
</dbReference>
<name>A0A2T6ZAX3_TUBBO</name>
<comment type="caution">
    <text evidence="3">The sequence shown here is derived from an EMBL/GenBank/DDBJ whole genome shotgun (WGS) entry which is preliminary data.</text>
</comment>
<gene>
    <name evidence="3" type="ORF">B9Z19DRAFT_1096845</name>
</gene>
<dbReference type="PANTHER" id="PTHR14119">
    <property type="entry name" value="HYDROLASE"/>
    <property type="match status" value="1"/>
</dbReference>
<dbReference type="Gene3D" id="3.40.50.850">
    <property type="entry name" value="Isochorismatase-like"/>
    <property type="match status" value="1"/>
</dbReference>
<dbReference type="InterPro" id="IPR000868">
    <property type="entry name" value="Isochorismatase-like_dom"/>
</dbReference>
<comment type="similarity">
    <text evidence="1">Belongs to the isochorismatase family.</text>
</comment>
<dbReference type="OrthoDB" id="269496at2759"/>